<feature type="domain" description="Penicillin-binding protein transpeptidase" evidence="4">
    <location>
        <begin position="280"/>
        <end position="577"/>
    </location>
</feature>
<reference evidence="6" key="1">
    <citation type="submission" date="2020-08" db="EMBL/GenBank/DDBJ databases">
        <authorList>
            <person name="Cejkova D."/>
            <person name="Kubasova T."/>
            <person name="Jahodarova E."/>
            <person name="Rychlik I."/>
        </authorList>
    </citation>
    <scope>NUCLEOTIDE SEQUENCE</scope>
    <source>
        <strain evidence="6">An836</strain>
    </source>
</reference>
<evidence type="ECO:0000313" key="7">
    <source>
        <dbReference type="Proteomes" id="UP000718821"/>
    </source>
</evidence>
<evidence type="ECO:0000256" key="3">
    <source>
        <dbReference type="ARBA" id="ARBA00023136"/>
    </source>
</evidence>
<comment type="similarity">
    <text evidence="2">Belongs to the transpeptidase family.</text>
</comment>
<dbReference type="InterPro" id="IPR050515">
    <property type="entry name" value="Beta-lactam/transpept"/>
</dbReference>
<dbReference type="Gene3D" id="3.40.710.10">
    <property type="entry name" value="DD-peptidase/beta-lactamase superfamily"/>
    <property type="match status" value="1"/>
</dbReference>
<dbReference type="Pfam" id="PF03717">
    <property type="entry name" value="PBP_dimer"/>
    <property type="match status" value="1"/>
</dbReference>
<dbReference type="RefSeq" id="WP_204467241.1">
    <property type="nucleotide sequence ID" value="NZ_JACLYU010000001.1"/>
</dbReference>
<dbReference type="GO" id="GO:0071555">
    <property type="term" value="P:cell wall organization"/>
    <property type="evidence" value="ECO:0007669"/>
    <property type="project" value="TreeGrafter"/>
</dbReference>
<evidence type="ECO:0000313" key="6">
    <source>
        <dbReference type="EMBL" id="MBM6698933.1"/>
    </source>
</evidence>
<accession>A0A938WXP4</accession>
<dbReference type="SUPFAM" id="SSF56519">
    <property type="entry name" value="Penicillin binding protein dimerisation domain"/>
    <property type="match status" value="1"/>
</dbReference>
<name>A0A938WXP4_9BIFI</name>
<evidence type="ECO:0000256" key="1">
    <source>
        <dbReference type="ARBA" id="ARBA00004370"/>
    </source>
</evidence>
<dbReference type="InterPro" id="IPR012338">
    <property type="entry name" value="Beta-lactam/transpept-like"/>
</dbReference>
<proteinExistence type="inferred from homology"/>
<gene>
    <name evidence="6" type="ORF">H7U32_01040</name>
</gene>
<feature type="domain" description="Penicillin-binding protein dimerisation" evidence="5">
    <location>
        <begin position="62"/>
        <end position="236"/>
    </location>
</feature>
<comment type="caution">
    <text evidence="6">The sequence shown here is derived from an EMBL/GenBank/DDBJ whole genome shotgun (WGS) entry which is preliminary data.</text>
</comment>
<evidence type="ECO:0000259" key="4">
    <source>
        <dbReference type="Pfam" id="PF00905"/>
    </source>
</evidence>
<dbReference type="EMBL" id="JACLYU010000001">
    <property type="protein sequence ID" value="MBM6698933.1"/>
    <property type="molecule type" value="Genomic_DNA"/>
</dbReference>
<dbReference type="PROSITE" id="PS51257">
    <property type="entry name" value="PROKAR_LIPOPROTEIN"/>
    <property type="match status" value="1"/>
</dbReference>
<protein>
    <submittedName>
        <fullName evidence="6">Penicillin-binding protein 2</fullName>
    </submittedName>
</protein>
<evidence type="ECO:0000256" key="2">
    <source>
        <dbReference type="ARBA" id="ARBA00007171"/>
    </source>
</evidence>
<dbReference type="Pfam" id="PF00905">
    <property type="entry name" value="Transpeptidase"/>
    <property type="match status" value="1"/>
</dbReference>
<dbReference type="Gene3D" id="3.90.1310.10">
    <property type="entry name" value="Penicillin-binding protein 2a (Domain 2)"/>
    <property type="match status" value="1"/>
</dbReference>
<dbReference type="PANTHER" id="PTHR30627">
    <property type="entry name" value="PEPTIDOGLYCAN D,D-TRANSPEPTIDASE"/>
    <property type="match status" value="1"/>
</dbReference>
<dbReference type="AlphaFoldDB" id="A0A938WXP4"/>
<dbReference type="GO" id="GO:0008658">
    <property type="term" value="F:penicillin binding"/>
    <property type="evidence" value="ECO:0007669"/>
    <property type="project" value="InterPro"/>
</dbReference>
<evidence type="ECO:0000259" key="5">
    <source>
        <dbReference type="Pfam" id="PF03717"/>
    </source>
</evidence>
<dbReference type="Proteomes" id="UP000718821">
    <property type="component" value="Unassembled WGS sequence"/>
</dbReference>
<comment type="subcellular location">
    <subcellularLocation>
        <location evidence="1">Membrane</location>
    </subcellularLocation>
</comment>
<dbReference type="SUPFAM" id="SSF56601">
    <property type="entry name" value="beta-lactamase/transpeptidase-like"/>
    <property type="match status" value="1"/>
</dbReference>
<sequence length="601" mass="63293">MKRLMRLISHSGPYARRCIAMGLALALVAIACLGKLVAMQLVEGRATAQAATNARTSKVVLSASRGRILDANGTVLAQSVERYNIIGDPLSISTFKPVDCGSQEAKTLGYCHAVDGKPVGAAGAAAVARLLAPVLGLDRLELGAKLDGTSRYVVIKRDVTPETKRRIDDLHLAGVVYGELSSERVYADGTLMGSLLGGVDDAGVGVAGLEKVEDRTLTGTDGYMIYQRGNGGEVIPGTVTAQKDAVDGKDVTLTLDADVDWYVKKVLTDGVAKFGAKWAIAVVQDAATGEILALEDSDQIEAGSDQAKMTASRAVTQSFEPGSVGKVITMAGLLQTGARQASDQFTVPDRIDWHGQEFQDSSPHGAERWTLTGIVAHSSNVGMVMASENYTNDQRYEFLRKFGFGQPSALGLPGESQGVLCSPEQWDGRTKDTVLFGQGYSVNALQLTNAVATIANKGVRHDQSIVKSVTGANGKEESVLNTGATRVVDEAVAAQVLDAMEDVAESYKSTSSVPGYRIAAKSGTAQVAGPDGRLTSIVADYSAIIPADNPRFVITVAMQDPAGTYGGITSGSLVAQIGEFLMQKYQVPNSAPRKDAAPMTW</sequence>
<keyword evidence="3" id="KW-0472">Membrane</keyword>
<dbReference type="GO" id="GO:0005886">
    <property type="term" value="C:plasma membrane"/>
    <property type="evidence" value="ECO:0007669"/>
    <property type="project" value="TreeGrafter"/>
</dbReference>
<dbReference type="PANTHER" id="PTHR30627:SF1">
    <property type="entry name" value="PEPTIDOGLYCAN D,D-TRANSPEPTIDASE FTSI"/>
    <property type="match status" value="1"/>
</dbReference>
<dbReference type="InterPro" id="IPR005311">
    <property type="entry name" value="PBP_dimer"/>
</dbReference>
<organism evidence="6 7">
    <name type="scientific">Bifidobacterium pullorum subsp. saeculare</name>
    <dbReference type="NCBI Taxonomy" id="78257"/>
    <lineage>
        <taxon>Bacteria</taxon>
        <taxon>Bacillati</taxon>
        <taxon>Actinomycetota</taxon>
        <taxon>Actinomycetes</taxon>
        <taxon>Bifidobacteriales</taxon>
        <taxon>Bifidobacteriaceae</taxon>
        <taxon>Bifidobacterium</taxon>
    </lineage>
</organism>
<reference evidence="6" key="2">
    <citation type="journal article" date="2021" name="Sci. Rep.">
        <title>The distribution of antibiotic resistance genes in chicken gut microbiota commensals.</title>
        <authorList>
            <person name="Juricova H."/>
            <person name="Matiasovicova J."/>
            <person name="Kubasova T."/>
            <person name="Cejkova D."/>
            <person name="Rychlik I."/>
        </authorList>
    </citation>
    <scope>NUCLEOTIDE SEQUENCE</scope>
    <source>
        <strain evidence="6">An836</strain>
    </source>
</reference>
<dbReference type="InterPro" id="IPR036138">
    <property type="entry name" value="PBP_dimer_sf"/>
</dbReference>
<dbReference type="InterPro" id="IPR001460">
    <property type="entry name" value="PCN-bd_Tpept"/>
</dbReference>
<keyword evidence="7" id="KW-1185">Reference proteome</keyword>
<dbReference type="Gene3D" id="3.30.450.330">
    <property type="match status" value="1"/>
</dbReference>